<reference evidence="3 4" key="1">
    <citation type="submission" date="2023-10" db="EMBL/GenBank/DDBJ databases">
        <title>Nicoliella lavandulae sp. nov. isolated from Lavandula angustifolia flowers.</title>
        <authorList>
            <person name="Alcantara C."/>
            <person name="Zuniga M."/>
            <person name="Landete J.M."/>
            <person name="Monedero V."/>
        </authorList>
    </citation>
    <scope>NUCLEOTIDE SEQUENCE [LARGE SCALE GENOMIC DNA]</scope>
    <source>
        <strain evidence="3 4">Es01</strain>
    </source>
</reference>
<proteinExistence type="predicted"/>
<accession>A0ABU8SLK9</accession>
<dbReference type="Proteomes" id="UP001370590">
    <property type="component" value="Unassembled WGS sequence"/>
</dbReference>
<evidence type="ECO:0000256" key="1">
    <source>
        <dbReference type="SAM" id="MobiDB-lite"/>
    </source>
</evidence>
<name>A0ABU8SLK9_9LACO</name>
<sequence length="102" mass="11771">MISNDNHFESDHDSLTRKQYRELHGKGDLYDDPVNDFDSSGFDDEPSLSRQKLKQDQDLFDAQTKQQIAEQKSKKLAHRLDGLIALFTIGIIIVFLVLFFVN</sequence>
<evidence type="ECO:0000256" key="2">
    <source>
        <dbReference type="SAM" id="Phobius"/>
    </source>
</evidence>
<keyword evidence="2" id="KW-0812">Transmembrane</keyword>
<gene>
    <name evidence="3" type="ORF">R4146_06380</name>
</gene>
<feature type="transmembrane region" description="Helical" evidence="2">
    <location>
        <begin position="82"/>
        <end position="101"/>
    </location>
</feature>
<dbReference type="RefSeq" id="WP_339960587.1">
    <property type="nucleotide sequence ID" value="NZ_JAWMWH010000001.1"/>
</dbReference>
<comment type="caution">
    <text evidence="3">The sequence shown here is derived from an EMBL/GenBank/DDBJ whole genome shotgun (WGS) entry which is preliminary data.</text>
</comment>
<feature type="compositionally biased region" description="Acidic residues" evidence="1">
    <location>
        <begin position="30"/>
        <end position="46"/>
    </location>
</feature>
<evidence type="ECO:0000313" key="3">
    <source>
        <dbReference type="EMBL" id="MEJ6400787.1"/>
    </source>
</evidence>
<organism evidence="3 4">
    <name type="scientific">Nicoliella lavandulae</name>
    <dbReference type="NCBI Taxonomy" id="3082954"/>
    <lineage>
        <taxon>Bacteria</taxon>
        <taxon>Bacillati</taxon>
        <taxon>Bacillota</taxon>
        <taxon>Bacilli</taxon>
        <taxon>Lactobacillales</taxon>
        <taxon>Lactobacillaceae</taxon>
        <taxon>Nicoliella</taxon>
    </lineage>
</organism>
<protein>
    <submittedName>
        <fullName evidence="3">Uncharacterized protein</fullName>
    </submittedName>
</protein>
<keyword evidence="4" id="KW-1185">Reference proteome</keyword>
<keyword evidence="2" id="KW-1133">Transmembrane helix</keyword>
<feature type="region of interest" description="Disordered" evidence="1">
    <location>
        <begin position="26"/>
        <end position="49"/>
    </location>
</feature>
<evidence type="ECO:0000313" key="4">
    <source>
        <dbReference type="Proteomes" id="UP001370590"/>
    </source>
</evidence>
<keyword evidence="2" id="KW-0472">Membrane</keyword>
<dbReference type="EMBL" id="JAWMWH010000001">
    <property type="protein sequence ID" value="MEJ6400787.1"/>
    <property type="molecule type" value="Genomic_DNA"/>
</dbReference>